<reference evidence="7" key="2">
    <citation type="submission" date="2021-04" db="EMBL/GenBank/DDBJ databases">
        <authorList>
            <person name="Gilroy R."/>
        </authorList>
    </citation>
    <scope>NUCLEOTIDE SEQUENCE</scope>
    <source>
        <strain evidence="7">CHK183-1962</strain>
    </source>
</reference>
<evidence type="ECO:0000256" key="2">
    <source>
        <dbReference type="ARBA" id="ARBA00005695"/>
    </source>
</evidence>
<dbReference type="GO" id="GO:1904680">
    <property type="term" value="F:peptide transmembrane transporter activity"/>
    <property type="evidence" value="ECO:0007669"/>
    <property type="project" value="TreeGrafter"/>
</dbReference>
<name>A0A9D1XDX5_9FIRM</name>
<evidence type="ECO:0000256" key="4">
    <source>
        <dbReference type="ARBA" id="ARBA00022729"/>
    </source>
</evidence>
<feature type="chain" id="PRO_5038713216" description="Solute-binding protein family 5 domain-containing protein" evidence="5">
    <location>
        <begin position="21"/>
        <end position="656"/>
    </location>
</feature>
<evidence type="ECO:0000256" key="1">
    <source>
        <dbReference type="ARBA" id="ARBA00004193"/>
    </source>
</evidence>
<dbReference type="PROSITE" id="PS51257">
    <property type="entry name" value="PROKAR_LIPOPROTEIN"/>
    <property type="match status" value="1"/>
</dbReference>
<dbReference type="InterPro" id="IPR023765">
    <property type="entry name" value="SBP_5_CS"/>
</dbReference>
<evidence type="ECO:0000256" key="3">
    <source>
        <dbReference type="ARBA" id="ARBA00022448"/>
    </source>
</evidence>
<evidence type="ECO:0000259" key="6">
    <source>
        <dbReference type="Pfam" id="PF00496"/>
    </source>
</evidence>
<organism evidence="7 8">
    <name type="scientific">Candidatus Fusicatenibacter merdavium</name>
    <dbReference type="NCBI Taxonomy" id="2838600"/>
    <lineage>
        <taxon>Bacteria</taxon>
        <taxon>Bacillati</taxon>
        <taxon>Bacillota</taxon>
        <taxon>Clostridia</taxon>
        <taxon>Lachnospirales</taxon>
        <taxon>Lachnospiraceae</taxon>
        <taxon>Fusicatenibacter</taxon>
    </lineage>
</organism>
<comment type="similarity">
    <text evidence="2">Belongs to the bacterial solute-binding protein 5 family.</text>
</comment>
<dbReference type="Gene3D" id="3.40.190.10">
    <property type="entry name" value="Periplasmic binding protein-like II"/>
    <property type="match status" value="1"/>
</dbReference>
<dbReference type="PANTHER" id="PTHR30290">
    <property type="entry name" value="PERIPLASMIC BINDING COMPONENT OF ABC TRANSPORTER"/>
    <property type="match status" value="1"/>
</dbReference>
<protein>
    <recommendedName>
        <fullName evidence="6">Solute-binding protein family 5 domain-containing protein</fullName>
    </recommendedName>
</protein>
<dbReference type="GO" id="GO:0015833">
    <property type="term" value="P:peptide transport"/>
    <property type="evidence" value="ECO:0007669"/>
    <property type="project" value="TreeGrafter"/>
</dbReference>
<feature type="signal peptide" evidence="5">
    <location>
        <begin position="1"/>
        <end position="20"/>
    </location>
</feature>
<dbReference type="Gene3D" id="3.10.105.10">
    <property type="entry name" value="Dipeptide-binding Protein, Domain 3"/>
    <property type="match status" value="1"/>
</dbReference>
<proteinExistence type="inferred from homology"/>
<dbReference type="GO" id="GO:0005886">
    <property type="term" value="C:plasma membrane"/>
    <property type="evidence" value="ECO:0007669"/>
    <property type="project" value="UniProtKB-SubCell"/>
</dbReference>
<comment type="subcellular location">
    <subcellularLocation>
        <location evidence="1">Cell membrane</location>
        <topology evidence="1">Lipid-anchor</topology>
    </subcellularLocation>
</comment>
<accession>A0A9D1XDX5</accession>
<dbReference type="Pfam" id="PF00496">
    <property type="entry name" value="SBP_bac_5"/>
    <property type="match status" value="1"/>
</dbReference>
<feature type="domain" description="Solute-binding protein family 5" evidence="6">
    <location>
        <begin position="88"/>
        <end position="525"/>
    </location>
</feature>
<evidence type="ECO:0000256" key="5">
    <source>
        <dbReference type="SAM" id="SignalP"/>
    </source>
</evidence>
<keyword evidence="3" id="KW-0813">Transport</keyword>
<dbReference type="InterPro" id="IPR039424">
    <property type="entry name" value="SBP_5"/>
</dbReference>
<dbReference type="AlphaFoldDB" id="A0A9D1XDX5"/>
<dbReference type="SUPFAM" id="SSF53850">
    <property type="entry name" value="Periplasmic binding protein-like II"/>
    <property type="match status" value="1"/>
</dbReference>
<evidence type="ECO:0000313" key="8">
    <source>
        <dbReference type="Proteomes" id="UP000886890"/>
    </source>
</evidence>
<dbReference type="InterPro" id="IPR000914">
    <property type="entry name" value="SBP_5_dom"/>
</dbReference>
<comment type="caution">
    <text evidence="7">The sequence shown here is derived from an EMBL/GenBank/DDBJ whole genome shotgun (WGS) entry which is preliminary data.</text>
</comment>
<keyword evidence="4 5" id="KW-0732">Signal</keyword>
<dbReference type="PANTHER" id="PTHR30290:SF10">
    <property type="entry name" value="PERIPLASMIC OLIGOPEPTIDE-BINDING PROTEIN-RELATED"/>
    <property type="match status" value="1"/>
</dbReference>
<dbReference type="PROSITE" id="PS01040">
    <property type="entry name" value="SBP_BACTERIAL_5"/>
    <property type="match status" value="1"/>
</dbReference>
<evidence type="ECO:0000313" key="7">
    <source>
        <dbReference type="EMBL" id="HIX77415.1"/>
    </source>
</evidence>
<dbReference type="Proteomes" id="UP000886890">
    <property type="component" value="Unassembled WGS sequence"/>
</dbReference>
<dbReference type="EMBL" id="DXEK01000127">
    <property type="protein sequence ID" value="HIX77415.1"/>
    <property type="molecule type" value="Genomic_DNA"/>
</dbReference>
<sequence>MKKRTAKLTALVLASMMALAGCGGNGGNASSSGNGEASSEELTDLHAYETINREVENLNILNTQTAMDTQVLGNLIDGLLTNDTKGNLQPCLAESYDSEDNITWTFHLREGVKWVDMNGEEKADCTAQDFLTGLEFVLNYHKNGSANISMPCDLIQGAEDYYNYTKSLSEEEGRALTADEGSEFLNMVGISAPDDYTVVYTCVSEKPYFPSVATYQCLYPASQALIDELGIDGFLACNNENMWYNGPYIMTSYIQGNEKVLTKNDAYWDTDSKRFDTVTVHMVESADVAYQLYQSGELDYVGLTESNLNTINNDENHEYHDQLVETLPDKFSYQFHFNFDKMKEDGTPDDNWNKAIANTAFRQSWFYGLNLMTSLQRTNAIDPLACENNAYTMAGLVSFSDGTDYVDRVEELLELPESDGENLRRLDADKAAALKAQAMEELSAEGVTFPVEVDYYVAANNQTAIDSANVLKNAFSDSLGDDYVVLNIKTYVSSLDNEVVVPKLHSFVLNGWGADYGDPQNYLGQETYGEDSAFYSENYSYINDVDASDPAYADLISIYQTYTDMVNAADAITDDLDARYEAYAQAEAYMVENVITMPYYYNVGWELTHVNDYSKIRAMYGIQSSRYVNWETSVDAYTTEQYDAFAASANGASSAE</sequence>
<reference evidence="7" key="1">
    <citation type="journal article" date="2021" name="PeerJ">
        <title>Extensive microbial diversity within the chicken gut microbiome revealed by metagenomics and culture.</title>
        <authorList>
            <person name="Gilroy R."/>
            <person name="Ravi A."/>
            <person name="Getino M."/>
            <person name="Pursley I."/>
            <person name="Horton D.L."/>
            <person name="Alikhan N.F."/>
            <person name="Baker D."/>
            <person name="Gharbi K."/>
            <person name="Hall N."/>
            <person name="Watson M."/>
            <person name="Adriaenssens E.M."/>
            <person name="Foster-Nyarko E."/>
            <person name="Jarju S."/>
            <person name="Secka A."/>
            <person name="Antonio M."/>
            <person name="Oren A."/>
            <person name="Chaudhuri R.R."/>
            <person name="La Ragione R."/>
            <person name="Hildebrand F."/>
            <person name="Pallen M.J."/>
        </authorList>
    </citation>
    <scope>NUCLEOTIDE SEQUENCE</scope>
    <source>
        <strain evidence="7">CHK183-1962</strain>
    </source>
</reference>
<gene>
    <name evidence="7" type="ORF">H9734_07465</name>
</gene>